<dbReference type="RefSeq" id="WP_131833416.1">
    <property type="nucleotide sequence ID" value="NZ_SMFY01000001.1"/>
</dbReference>
<proteinExistence type="predicted"/>
<keyword evidence="3" id="KW-1185">Reference proteome</keyword>
<evidence type="ECO:0000313" key="2">
    <source>
        <dbReference type="EMBL" id="TCK30041.1"/>
    </source>
</evidence>
<reference evidence="2 3" key="1">
    <citation type="submission" date="2019-03" db="EMBL/GenBank/DDBJ databases">
        <title>Genomic Encyclopedia of Type Strains, Phase IV (KMG-IV): sequencing the most valuable type-strain genomes for metagenomic binning, comparative biology and taxonomic classification.</title>
        <authorList>
            <person name="Goeker M."/>
        </authorList>
    </citation>
    <scope>NUCLEOTIDE SEQUENCE [LARGE SCALE GENOMIC DNA]</scope>
    <source>
        <strain evidence="2 3">DSM 101</strain>
    </source>
</reference>
<dbReference type="InterPro" id="IPR009937">
    <property type="entry name" value="Phage_holin_3_6"/>
</dbReference>
<feature type="transmembrane region" description="Helical" evidence="1">
    <location>
        <begin position="55"/>
        <end position="78"/>
    </location>
</feature>
<protein>
    <submittedName>
        <fullName evidence="2">Putative superfamily III holin-X</fullName>
    </submittedName>
</protein>
<keyword evidence="1" id="KW-1133">Transmembrane helix</keyword>
<evidence type="ECO:0000313" key="3">
    <source>
        <dbReference type="Proteomes" id="UP000295030"/>
    </source>
</evidence>
<dbReference type="OrthoDB" id="10013849at2"/>
<dbReference type="Proteomes" id="UP000295030">
    <property type="component" value="Unassembled WGS sequence"/>
</dbReference>
<name>A0A4R1I7D3_ANCAQ</name>
<organism evidence="2 3">
    <name type="scientific">Ancylobacter aquaticus</name>
    <dbReference type="NCBI Taxonomy" id="100"/>
    <lineage>
        <taxon>Bacteria</taxon>
        <taxon>Pseudomonadati</taxon>
        <taxon>Pseudomonadota</taxon>
        <taxon>Alphaproteobacteria</taxon>
        <taxon>Hyphomicrobiales</taxon>
        <taxon>Xanthobacteraceae</taxon>
        <taxon>Ancylobacter</taxon>
    </lineage>
</organism>
<comment type="caution">
    <text evidence="2">The sequence shown here is derived from an EMBL/GenBank/DDBJ whole genome shotgun (WGS) entry which is preliminary data.</text>
</comment>
<dbReference type="AlphaFoldDB" id="A0A4R1I7D3"/>
<gene>
    <name evidence="2" type="ORF">EV667_0126</name>
</gene>
<feature type="transmembrane region" description="Helical" evidence="1">
    <location>
        <begin position="122"/>
        <end position="141"/>
    </location>
</feature>
<dbReference type="Pfam" id="PF07332">
    <property type="entry name" value="Phage_holin_3_6"/>
    <property type="match status" value="1"/>
</dbReference>
<keyword evidence="1" id="KW-0472">Membrane</keyword>
<keyword evidence="1" id="KW-0812">Transmembrane</keyword>
<feature type="transmembrane region" description="Helical" evidence="1">
    <location>
        <begin position="90"/>
        <end position="110"/>
    </location>
</feature>
<dbReference type="EMBL" id="SMFY01000001">
    <property type="protein sequence ID" value="TCK30041.1"/>
    <property type="molecule type" value="Genomic_DNA"/>
</dbReference>
<feature type="transmembrane region" description="Helical" evidence="1">
    <location>
        <begin position="21"/>
        <end position="49"/>
    </location>
</feature>
<evidence type="ECO:0000256" key="1">
    <source>
        <dbReference type="SAM" id="Phobius"/>
    </source>
</evidence>
<accession>A0A4R1I7D3</accession>
<sequence>MLRLLLSIFGSEIRLTARRAGITALLFAIGGLLIGLAALFSMVASFIVLAHRYDALTASLVLAGFTLVVGLIFLIAALLRTRRRRRPAFYGGYGAYGVPPVAPGLVPGAVAGAASGALMPGGVKTVLAIAAGAAVVGLILGRRV</sequence>